<organism evidence="1 2">
    <name type="scientific">Chitinophaga dinghuensis</name>
    <dbReference type="NCBI Taxonomy" id="1539050"/>
    <lineage>
        <taxon>Bacteria</taxon>
        <taxon>Pseudomonadati</taxon>
        <taxon>Bacteroidota</taxon>
        <taxon>Chitinophagia</taxon>
        <taxon>Chitinophagales</taxon>
        <taxon>Chitinophagaceae</taxon>
        <taxon>Chitinophaga</taxon>
    </lineage>
</organism>
<proteinExistence type="predicted"/>
<evidence type="ECO:0000313" key="2">
    <source>
        <dbReference type="Proteomes" id="UP000249819"/>
    </source>
</evidence>
<evidence type="ECO:0008006" key="3">
    <source>
        <dbReference type="Google" id="ProtNLM"/>
    </source>
</evidence>
<accession>A0A327VSD4</accession>
<gene>
    <name evidence="1" type="ORF">CLV59_107111</name>
</gene>
<protein>
    <recommendedName>
        <fullName evidence="3">TfoX-like protein</fullName>
    </recommendedName>
</protein>
<keyword evidence="2" id="KW-1185">Reference proteome</keyword>
<evidence type="ECO:0000313" key="1">
    <source>
        <dbReference type="EMBL" id="RAJ77344.1"/>
    </source>
</evidence>
<name>A0A327VSD4_9BACT</name>
<dbReference type="RefSeq" id="WP_111593944.1">
    <property type="nucleotide sequence ID" value="NZ_QLMA01000007.1"/>
</dbReference>
<reference evidence="1 2" key="1">
    <citation type="submission" date="2018-06" db="EMBL/GenBank/DDBJ databases">
        <title>Genomic Encyclopedia of Archaeal and Bacterial Type Strains, Phase II (KMG-II): from individual species to whole genera.</title>
        <authorList>
            <person name="Goeker M."/>
        </authorList>
    </citation>
    <scope>NUCLEOTIDE SEQUENCE [LARGE SCALE GENOMIC DNA]</scope>
    <source>
        <strain evidence="1 2">DSM 29821</strain>
    </source>
</reference>
<dbReference type="AlphaFoldDB" id="A0A327VSD4"/>
<dbReference type="Proteomes" id="UP000249819">
    <property type="component" value="Unassembled WGS sequence"/>
</dbReference>
<dbReference type="EMBL" id="QLMA01000007">
    <property type="protein sequence ID" value="RAJ77344.1"/>
    <property type="molecule type" value="Genomic_DNA"/>
</dbReference>
<sequence>MTKAEQVFHKIAGELPNVKETEILCAYAIKMEQGVTIALLWKDDMVFRLEGADKEEALQIEGAKIFCPRGEERPINSGVLIPFEQSQYWKTYALKAFNTYYRNE</sequence>
<dbReference type="OrthoDB" id="963621at2"/>
<comment type="caution">
    <text evidence="1">The sequence shown here is derived from an EMBL/GenBank/DDBJ whole genome shotgun (WGS) entry which is preliminary data.</text>
</comment>